<accession>W4LX59</accession>
<keyword evidence="2" id="KW-1185">Reference proteome</keyword>
<evidence type="ECO:0000313" key="2">
    <source>
        <dbReference type="Proteomes" id="UP000019141"/>
    </source>
</evidence>
<dbReference type="Proteomes" id="UP000019141">
    <property type="component" value="Unassembled WGS sequence"/>
</dbReference>
<dbReference type="AlphaFoldDB" id="W4LX59"/>
<protein>
    <submittedName>
        <fullName evidence="1">Uncharacterized protein</fullName>
    </submittedName>
</protein>
<evidence type="ECO:0000313" key="1">
    <source>
        <dbReference type="EMBL" id="ETX02316.1"/>
    </source>
</evidence>
<dbReference type="HOGENOM" id="CLU_3197433_0_0_7"/>
<comment type="caution">
    <text evidence="1">The sequence shown here is derived from an EMBL/GenBank/DDBJ whole genome shotgun (WGS) entry which is preliminary data.</text>
</comment>
<organism evidence="1 2">
    <name type="scientific">Entotheonella factor</name>
    <dbReference type="NCBI Taxonomy" id="1429438"/>
    <lineage>
        <taxon>Bacteria</taxon>
        <taxon>Pseudomonadati</taxon>
        <taxon>Nitrospinota/Tectimicrobiota group</taxon>
        <taxon>Candidatus Tectimicrobiota</taxon>
        <taxon>Candidatus Entotheonellia</taxon>
        <taxon>Candidatus Entotheonellales</taxon>
        <taxon>Candidatus Entotheonellaceae</taxon>
        <taxon>Candidatus Entotheonella</taxon>
    </lineage>
</organism>
<gene>
    <name evidence="1" type="ORF">ETSY1_04040</name>
</gene>
<name>W4LX59_ENTF1</name>
<reference evidence="1 2" key="1">
    <citation type="journal article" date="2014" name="Nature">
        <title>An environmental bacterial taxon with a large and distinct metabolic repertoire.</title>
        <authorList>
            <person name="Wilson M.C."/>
            <person name="Mori T."/>
            <person name="Ruckert C."/>
            <person name="Uria A.R."/>
            <person name="Helf M.J."/>
            <person name="Takada K."/>
            <person name="Gernert C."/>
            <person name="Steffens U.A."/>
            <person name="Heycke N."/>
            <person name="Schmitt S."/>
            <person name="Rinke C."/>
            <person name="Helfrich E.J."/>
            <person name="Brachmann A.O."/>
            <person name="Gurgui C."/>
            <person name="Wakimoto T."/>
            <person name="Kracht M."/>
            <person name="Crusemann M."/>
            <person name="Hentschel U."/>
            <person name="Abe I."/>
            <person name="Matsunaga S."/>
            <person name="Kalinowski J."/>
            <person name="Takeyama H."/>
            <person name="Piel J."/>
        </authorList>
    </citation>
    <scope>NUCLEOTIDE SEQUENCE [LARGE SCALE GENOMIC DNA]</scope>
    <source>
        <strain evidence="2">TSY1</strain>
    </source>
</reference>
<sequence length="45" mass="5059">MQIEALLNAIVIDADLPIDRLPDLPQIFGLYFLTLDSHPQLPSLQ</sequence>
<proteinExistence type="predicted"/>
<dbReference type="EMBL" id="AZHW01000155">
    <property type="protein sequence ID" value="ETX02316.1"/>
    <property type="molecule type" value="Genomic_DNA"/>
</dbReference>